<keyword evidence="1" id="KW-1133">Transmembrane helix</keyword>
<accession>A0A8H7NCB9</accession>
<evidence type="ECO:0000313" key="3">
    <source>
        <dbReference type="Proteomes" id="UP000616885"/>
    </source>
</evidence>
<protein>
    <submittedName>
        <fullName evidence="2">Uncharacterized protein</fullName>
    </submittedName>
</protein>
<dbReference type="EMBL" id="JADCTT010000004">
    <property type="protein sequence ID" value="KAF9753249.1"/>
    <property type="molecule type" value="Genomic_DNA"/>
</dbReference>
<dbReference type="AlphaFoldDB" id="A0A8H7NCB9"/>
<sequence>MYPNHFYSFWAWTIFNLASFVTAFGTALYHGHEAIRFLGVKNTLLFSQVVVAFVCNGRKRVDVTCAYVLAYSLVYPCSVCCLQFRGGENTQEEAQPDFLCKLVCCFVV</sequence>
<comment type="caution">
    <text evidence="2">The sequence shown here is derived from an EMBL/GenBank/DDBJ whole genome shotgun (WGS) entry which is preliminary data.</text>
</comment>
<keyword evidence="1" id="KW-0472">Membrane</keyword>
<gene>
    <name evidence="2" type="ORF">IM811_012007</name>
</gene>
<reference evidence="2" key="1">
    <citation type="submission" date="2020-10" db="EMBL/GenBank/DDBJ databases">
        <title>High-Quality Genome Resource of Clonostachys rosea strain S41 by Oxford Nanopore Long-Read Sequencing.</title>
        <authorList>
            <person name="Wang H."/>
        </authorList>
    </citation>
    <scope>NUCLEOTIDE SEQUENCE</scope>
    <source>
        <strain evidence="2">S41</strain>
    </source>
</reference>
<proteinExistence type="predicted"/>
<evidence type="ECO:0000313" key="2">
    <source>
        <dbReference type="EMBL" id="KAF9753249.1"/>
    </source>
</evidence>
<dbReference type="Proteomes" id="UP000616885">
    <property type="component" value="Unassembled WGS sequence"/>
</dbReference>
<keyword evidence="1" id="KW-0812">Transmembrane</keyword>
<organism evidence="2 3">
    <name type="scientific">Bionectria ochroleuca</name>
    <name type="common">Gliocladium roseum</name>
    <dbReference type="NCBI Taxonomy" id="29856"/>
    <lineage>
        <taxon>Eukaryota</taxon>
        <taxon>Fungi</taxon>
        <taxon>Dikarya</taxon>
        <taxon>Ascomycota</taxon>
        <taxon>Pezizomycotina</taxon>
        <taxon>Sordariomycetes</taxon>
        <taxon>Hypocreomycetidae</taxon>
        <taxon>Hypocreales</taxon>
        <taxon>Bionectriaceae</taxon>
        <taxon>Clonostachys</taxon>
    </lineage>
</organism>
<evidence type="ECO:0000256" key="1">
    <source>
        <dbReference type="SAM" id="Phobius"/>
    </source>
</evidence>
<feature type="transmembrane region" description="Helical" evidence="1">
    <location>
        <begin position="6"/>
        <end position="29"/>
    </location>
</feature>
<name>A0A8H7NCB9_BIOOC</name>